<dbReference type="RefSeq" id="WP_111869420.1">
    <property type="nucleotide sequence ID" value="NZ_QLYX01000009.1"/>
</dbReference>
<dbReference type="EMBL" id="QLYX01000009">
    <property type="protein sequence ID" value="RAY13297.1"/>
    <property type="molecule type" value="Genomic_DNA"/>
</dbReference>
<name>A0A365H2H2_9ACTN</name>
<protein>
    <submittedName>
        <fullName evidence="2">Uncharacterized protein</fullName>
    </submittedName>
</protein>
<dbReference type="Proteomes" id="UP000251891">
    <property type="component" value="Unassembled WGS sequence"/>
</dbReference>
<gene>
    <name evidence="2" type="ORF">DPM19_19615</name>
</gene>
<dbReference type="AlphaFoldDB" id="A0A365H2H2"/>
<comment type="caution">
    <text evidence="2">The sequence shown here is derived from an EMBL/GenBank/DDBJ whole genome shotgun (WGS) entry which is preliminary data.</text>
</comment>
<reference evidence="2 3" key="1">
    <citation type="submission" date="2018-06" db="EMBL/GenBank/DDBJ databases">
        <title>Actinomadura craniellae sp. nov. isolated from marine sponge Craniella sp.</title>
        <authorList>
            <person name="Li L."/>
            <person name="Xu Q.H."/>
            <person name="Lin H.W."/>
            <person name="Lu Y.H."/>
        </authorList>
    </citation>
    <scope>NUCLEOTIDE SEQUENCE [LARGE SCALE GENOMIC DNA]</scope>
    <source>
        <strain evidence="2 3">LHW63021</strain>
    </source>
</reference>
<organism evidence="2 3">
    <name type="scientific">Actinomadura craniellae</name>
    <dbReference type="NCBI Taxonomy" id="2231787"/>
    <lineage>
        <taxon>Bacteria</taxon>
        <taxon>Bacillati</taxon>
        <taxon>Actinomycetota</taxon>
        <taxon>Actinomycetes</taxon>
        <taxon>Streptosporangiales</taxon>
        <taxon>Thermomonosporaceae</taxon>
        <taxon>Actinomadura</taxon>
    </lineage>
</organism>
<evidence type="ECO:0000256" key="1">
    <source>
        <dbReference type="SAM" id="MobiDB-lite"/>
    </source>
</evidence>
<evidence type="ECO:0000313" key="2">
    <source>
        <dbReference type="EMBL" id="RAY13297.1"/>
    </source>
</evidence>
<keyword evidence="3" id="KW-1185">Reference proteome</keyword>
<evidence type="ECO:0000313" key="3">
    <source>
        <dbReference type="Proteomes" id="UP000251891"/>
    </source>
</evidence>
<proteinExistence type="predicted"/>
<feature type="region of interest" description="Disordered" evidence="1">
    <location>
        <begin position="1"/>
        <end position="28"/>
    </location>
</feature>
<dbReference type="OrthoDB" id="3480050at2"/>
<accession>A0A365H2H2</accession>
<sequence length="97" mass="10509">MDGIRGSEQPPVYHERDPAGAGADAADPDRAGTARLFMLVQEDTDDNDVPVRDVVAYGMALPGGHVLTVHPSGRGISNWRSPESASRRLDSELVWLR</sequence>